<comment type="caution">
    <text evidence="10">The sequence shown here is derived from an EMBL/GenBank/DDBJ whole genome shotgun (WGS) entry which is preliminary data.</text>
</comment>
<evidence type="ECO:0000259" key="9">
    <source>
        <dbReference type="PROSITE" id="PS51669"/>
    </source>
</evidence>
<dbReference type="InterPro" id="IPR006963">
    <property type="entry name" value="Mopterin_OxRdtase_4Fe-4S_dom"/>
</dbReference>
<comment type="cofactor">
    <cofactor evidence="1">
        <name>[4Fe-4S] cluster</name>
        <dbReference type="ChEBI" id="CHEBI:49883"/>
    </cofactor>
</comment>
<evidence type="ECO:0000256" key="6">
    <source>
        <dbReference type="ARBA" id="ARBA00023002"/>
    </source>
</evidence>
<keyword evidence="8" id="KW-0411">Iron-sulfur</keyword>
<keyword evidence="5" id="KW-0479">Metal-binding</keyword>
<dbReference type="SUPFAM" id="SSF53706">
    <property type="entry name" value="Formate dehydrogenase/DMSO reductase, domains 1-3"/>
    <property type="match status" value="1"/>
</dbReference>
<dbReference type="GO" id="GO:0030151">
    <property type="term" value="F:molybdenum ion binding"/>
    <property type="evidence" value="ECO:0007669"/>
    <property type="project" value="TreeGrafter"/>
</dbReference>
<comment type="similarity">
    <text evidence="3">Belongs to the prokaryotic molybdopterin-containing oxidoreductase family.</text>
</comment>
<dbReference type="AlphaFoldDB" id="A0A5S5CW68"/>
<keyword evidence="7" id="KW-0408">Iron</keyword>
<dbReference type="GO" id="GO:0009061">
    <property type="term" value="P:anaerobic respiration"/>
    <property type="evidence" value="ECO:0007669"/>
    <property type="project" value="TreeGrafter"/>
</dbReference>
<evidence type="ECO:0000313" key="10">
    <source>
        <dbReference type="EMBL" id="TYP87228.1"/>
    </source>
</evidence>
<evidence type="ECO:0000256" key="8">
    <source>
        <dbReference type="ARBA" id="ARBA00023014"/>
    </source>
</evidence>
<gene>
    <name evidence="10" type="ORF">BD833_107168</name>
</gene>
<dbReference type="GO" id="GO:0009055">
    <property type="term" value="F:electron transfer activity"/>
    <property type="evidence" value="ECO:0007669"/>
    <property type="project" value="TreeGrafter"/>
</dbReference>
<dbReference type="Gene3D" id="3.40.50.740">
    <property type="match status" value="1"/>
</dbReference>
<evidence type="ECO:0000256" key="4">
    <source>
        <dbReference type="ARBA" id="ARBA00022485"/>
    </source>
</evidence>
<evidence type="ECO:0000256" key="7">
    <source>
        <dbReference type="ARBA" id="ARBA00023004"/>
    </source>
</evidence>
<evidence type="ECO:0000256" key="2">
    <source>
        <dbReference type="ARBA" id="ARBA00004196"/>
    </source>
</evidence>
<keyword evidence="11" id="KW-1185">Reference proteome</keyword>
<reference evidence="10 11" key="1">
    <citation type="submission" date="2019-07" db="EMBL/GenBank/DDBJ databases">
        <title>Genomic Encyclopedia of Archaeal and Bacterial Type Strains, Phase II (KMG-II): from individual species to whole genera.</title>
        <authorList>
            <person name="Goeker M."/>
        </authorList>
    </citation>
    <scope>NUCLEOTIDE SEQUENCE [LARGE SCALE GENOMIC DNA]</scope>
    <source>
        <strain evidence="10 11">DSM 46842</strain>
    </source>
</reference>
<feature type="domain" description="4Fe-4S Mo/W bis-MGD-type" evidence="9">
    <location>
        <begin position="45"/>
        <end position="101"/>
    </location>
</feature>
<dbReference type="Pfam" id="PF04879">
    <property type="entry name" value="Molybdop_Fe4S4"/>
    <property type="match status" value="1"/>
</dbReference>
<dbReference type="PROSITE" id="PS51669">
    <property type="entry name" value="4FE4S_MOW_BIS_MGD"/>
    <property type="match status" value="1"/>
</dbReference>
<protein>
    <submittedName>
        <fullName evidence="10">Formate dehydrogenase major subunit</fullName>
    </submittedName>
</protein>
<evidence type="ECO:0000256" key="3">
    <source>
        <dbReference type="ARBA" id="ARBA00010312"/>
    </source>
</evidence>
<dbReference type="GO" id="GO:0051539">
    <property type="term" value="F:4 iron, 4 sulfur cluster binding"/>
    <property type="evidence" value="ECO:0007669"/>
    <property type="project" value="UniProtKB-KW"/>
</dbReference>
<keyword evidence="4" id="KW-0004">4Fe-4S</keyword>
<organism evidence="10 11">
    <name type="scientific">Blastococcus xanthinilyticus</name>
    <dbReference type="NCBI Taxonomy" id="1564164"/>
    <lineage>
        <taxon>Bacteria</taxon>
        <taxon>Bacillati</taxon>
        <taxon>Actinomycetota</taxon>
        <taxon>Actinomycetes</taxon>
        <taxon>Geodermatophilales</taxon>
        <taxon>Geodermatophilaceae</taxon>
        <taxon>Blastococcus</taxon>
    </lineage>
</organism>
<evidence type="ECO:0000313" key="11">
    <source>
        <dbReference type="Proteomes" id="UP000322499"/>
    </source>
</evidence>
<dbReference type="Gene3D" id="2.20.25.90">
    <property type="entry name" value="ADC-like domains"/>
    <property type="match status" value="1"/>
</dbReference>
<dbReference type="PANTHER" id="PTHR43598:SF1">
    <property type="entry name" value="FORMATE DEHYDROGENASE-O MAJOR SUBUNIT"/>
    <property type="match status" value="1"/>
</dbReference>
<accession>A0A5S5CW68</accession>
<dbReference type="GO" id="GO:0016491">
    <property type="term" value="F:oxidoreductase activity"/>
    <property type="evidence" value="ECO:0007669"/>
    <property type="project" value="UniProtKB-KW"/>
</dbReference>
<dbReference type="EMBL" id="VNHW01000007">
    <property type="protein sequence ID" value="TYP87228.1"/>
    <property type="molecule type" value="Genomic_DNA"/>
</dbReference>
<name>A0A5S5CW68_9ACTN</name>
<comment type="subcellular location">
    <subcellularLocation>
        <location evidence="2">Cell envelope</location>
    </subcellularLocation>
</comment>
<dbReference type="SMART" id="SM00926">
    <property type="entry name" value="Molybdop_Fe4S4"/>
    <property type="match status" value="1"/>
</dbReference>
<proteinExistence type="inferred from homology"/>
<dbReference type="Proteomes" id="UP000322499">
    <property type="component" value="Unassembled WGS sequence"/>
</dbReference>
<evidence type="ECO:0000256" key="1">
    <source>
        <dbReference type="ARBA" id="ARBA00001966"/>
    </source>
</evidence>
<dbReference type="PANTHER" id="PTHR43598">
    <property type="entry name" value="TUNGSTEN-CONTAINING FORMYLMETHANOFURAN DEHYDROGENASE 2 SUBUNIT B"/>
    <property type="match status" value="1"/>
</dbReference>
<evidence type="ECO:0000256" key="5">
    <source>
        <dbReference type="ARBA" id="ARBA00022723"/>
    </source>
</evidence>
<sequence>MTQVKTWLESWPVYRQLTGSDPFGRGSAARSKATEATVARTATADRVVKSVCPYCAVGCAQNVYVKDEKVVQIEGDPNSPISRGRLCPKGSASKQLVTSPSRVTTVKYRRPYGTEWEDLELDTAMEMIADRVLEARRKGWQDSDEDGRHLGRTMGIASLGGATLDNEENYLMKKLYSAMGAIQIENQARI</sequence>
<dbReference type="GO" id="GO:0030313">
    <property type="term" value="C:cell envelope"/>
    <property type="evidence" value="ECO:0007669"/>
    <property type="project" value="UniProtKB-SubCell"/>
</dbReference>
<keyword evidence="6" id="KW-0560">Oxidoreductase</keyword>